<organism evidence="2 3">
    <name type="scientific">Dyadobacter psychrotolerans</name>
    <dbReference type="NCBI Taxonomy" id="2541721"/>
    <lineage>
        <taxon>Bacteria</taxon>
        <taxon>Pseudomonadati</taxon>
        <taxon>Bacteroidota</taxon>
        <taxon>Cytophagia</taxon>
        <taxon>Cytophagales</taxon>
        <taxon>Spirosomataceae</taxon>
        <taxon>Dyadobacter</taxon>
    </lineage>
</organism>
<dbReference type="CDD" id="cd18692">
    <property type="entry name" value="PIN_VapC-like"/>
    <property type="match status" value="1"/>
</dbReference>
<evidence type="ECO:0000313" key="2">
    <source>
        <dbReference type="EMBL" id="TDE17071.1"/>
    </source>
</evidence>
<keyword evidence="3" id="KW-1185">Reference proteome</keyword>
<dbReference type="SUPFAM" id="SSF88723">
    <property type="entry name" value="PIN domain-like"/>
    <property type="match status" value="1"/>
</dbReference>
<proteinExistence type="predicted"/>
<reference evidence="2 3" key="1">
    <citation type="submission" date="2019-03" db="EMBL/GenBank/DDBJ databases">
        <title>Dyadobacter AR-3-6 sp. nov., isolated from arctic soil.</title>
        <authorList>
            <person name="Chaudhary D.K."/>
        </authorList>
    </citation>
    <scope>NUCLEOTIDE SEQUENCE [LARGE SCALE GENOMIC DNA]</scope>
    <source>
        <strain evidence="2 3">AR-3-6</strain>
    </source>
</reference>
<feature type="domain" description="PIN" evidence="1">
    <location>
        <begin position="9"/>
        <end position="119"/>
    </location>
</feature>
<dbReference type="OrthoDB" id="13900at2"/>
<evidence type="ECO:0000259" key="1">
    <source>
        <dbReference type="Pfam" id="PF01850"/>
    </source>
</evidence>
<dbReference type="Gene3D" id="3.40.50.1010">
    <property type="entry name" value="5'-nuclease"/>
    <property type="match status" value="1"/>
</dbReference>
<dbReference type="AlphaFoldDB" id="A0A4R5DY06"/>
<name>A0A4R5DY06_9BACT</name>
<evidence type="ECO:0000313" key="3">
    <source>
        <dbReference type="Proteomes" id="UP000294850"/>
    </source>
</evidence>
<accession>A0A4R5DY06</accession>
<dbReference type="RefSeq" id="WP_131956835.1">
    <property type="nucleotide sequence ID" value="NZ_SMFL01000002.1"/>
</dbReference>
<sequence length="137" mass="15590">MRPISGSFFVDSNIVLYLLDHNDSRKKEIASALIEEVAFISPQVIFECLNVCIKKFKMERPLVAAFLTELMNASYIQSENESTVNQALIIFHKYLMQPFDSKIIASALEAGCNTLYSEDMQHGLIIEKRLTIINPFL</sequence>
<protein>
    <submittedName>
        <fullName evidence="2">PIN domain-containing protein</fullName>
    </submittedName>
</protein>
<dbReference type="Pfam" id="PF01850">
    <property type="entry name" value="PIN"/>
    <property type="match status" value="1"/>
</dbReference>
<dbReference type="InterPro" id="IPR029060">
    <property type="entry name" value="PIN-like_dom_sf"/>
</dbReference>
<dbReference type="Proteomes" id="UP000294850">
    <property type="component" value="Unassembled WGS sequence"/>
</dbReference>
<dbReference type="EMBL" id="SMFL01000002">
    <property type="protein sequence ID" value="TDE17071.1"/>
    <property type="molecule type" value="Genomic_DNA"/>
</dbReference>
<gene>
    <name evidence="2" type="ORF">E0F88_03985</name>
</gene>
<comment type="caution">
    <text evidence="2">The sequence shown here is derived from an EMBL/GenBank/DDBJ whole genome shotgun (WGS) entry which is preliminary data.</text>
</comment>
<dbReference type="InterPro" id="IPR002716">
    <property type="entry name" value="PIN_dom"/>
</dbReference>